<proteinExistence type="predicted"/>
<dbReference type="RefSeq" id="WP_406582184.1">
    <property type="nucleotide sequence ID" value="NZ_JBJHQH010000016.1"/>
</dbReference>
<organism evidence="2 3">
    <name type="scientific">Bacillus salipaludis</name>
    <dbReference type="NCBI Taxonomy" id="2547811"/>
    <lineage>
        <taxon>Bacteria</taxon>
        <taxon>Bacillati</taxon>
        <taxon>Bacillota</taxon>
        <taxon>Bacilli</taxon>
        <taxon>Bacillales</taxon>
        <taxon>Bacillaceae</taxon>
        <taxon>Bacillus</taxon>
    </lineage>
</organism>
<feature type="region of interest" description="Disordered" evidence="1">
    <location>
        <begin position="145"/>
        <end position="202"/>
    </location>
</feature>
<feature type="compositionally biased region" description="Basic and acidic residues" evidence="1">
    <location>
        <begin position="145"/>
        <end position="170"/>
    </location>
</feature>
<feature type="compositionally biased region" description="Polar residues" evidence="1">
    <location>
        <begin position="185"/>
        <end position="196"/>
    </location>
</feature>
<reference evidence="2 3" key="1">
    <citation type="submission" date="2024-11" db="EMBL/GenBank/DDBJ databases">
        <authorList>
            <person name="Lucas J.A."/>
        </authorList>
    </citation>
    <scope>NUCLEOTIDE SEQUENCE [LARGE SCALE GENOMIC DNA]</scope>
    <source>
        <strain evidence="2 3">Z 5.4</strain>
    </source>
</reference>
<evidence type="ECO:0000313" key="3">
    <source>
        <dbReference type="Proteomes" id="UP001623041"/>
    </source>
</evidence>
<feature type="region of interest" description="Disordered" evidence="1">
    <location>
        <begin position="321"/>
        <end position="356"/>
    </location>
</feature>
<accession>A0ABW8RMA9</accession>
<dbReference type="EMBL" id="JBJHQH010000016">
    <property type="protein sequence ID" value="MFK9093687.1"/>
    <property type="molecule type" value="Genomic_DNA"/>
</dbReference>
<gene>
    <name evidence="2" type="ORF">ACJEBI_19670</name>
</gene>
<comment type="caution">
    <text evidence="2">The sequence shown here is derived from an EMBL/GenBank/DDBJ whole genome shotgun (WGS) entry which is preliminary data.</text>
</comment>
<dbReference type="Proteomes" id="UP001623041">
    <property type="component" value="Unassembled WGS sequence"/>
</dbReference>
<sequence length="406" mass="46001">MGLDKFSSALDLLKGFDVNLYVGEDLFKGTLIGVEADHVVLETENKYIFYYTIDKIQAITKNTKQFQPADTTANFQKTQSLTELLQSFQHSWVTILSINKQRFSGVLSEIDTDFATLINGEERILIKLTHVSNILKGFIKEETKTEAAKEKAQNDNESKNNNDEKDEKGEVTATSHTAEIKTKTKTMQTSKAVSTTSEKKVKASIHSEKLEMQQEVVLAAEIVEPNNTMVWSHPIKIEEPVTQMEEEYTSKSIKQPVTTETAYKAKNDMKKPNNEMNQKEKKNEEPSMSKARPIEPVKEIKPVKEAVIKVETKHVPLLTAPKKEIRTTAKSQETTTASKPAVSHSTATKSTNTTSEKFVNDTKNVWKQKDQEKRAFRFAGEPVSRDTERAFPFAGWPNKSKRTFRF</sequence>
<name>A0ABW8RMA9_9BACI</name>
<evidence type="ECO:0000313" key="2">
    <source>
        <dbReference type="EMBL" id="MFK9093687.1"/>
    </source>
</evidence>
<feature type="compositionally biased region" description="Polar residues" evidence="1">
    <location>
        <begin position="328"/>
        <end position="356"/>
    </location>
</feature>
<evidence type="ECO:0008006" key="4">
    <source>
        <dbReference type="Google" id="ProtNLM"/>
    </source>
</evidence>
<evidence type="ECO:0000256" key="1">
    <source>
        <dbReference type="SAM" id="MobiDB-lite"/>
    </source>
</evidence>
<protein>
    <recommendedName>
        <fullName evidence="4">DUF2642 domain-containing protein</fullName>
    </recommendedName>
</protein>
<feature type="region of interest" description="Disordered" evidence="1">
    <location>
        <begin position="259"/>
        <end position="297"/>
    </location>
</feature>
<keyword evidence="3" id="KW-1185">Reference proteome</keyword>
<feature type="compositionally biased region" description="Basic and acidic residues" evidence="1">
    <location>
        <begin position="263"/>
        <end position="297"/>
    </location>
</feature>